<proteinExistence type="predicted"/>
<sequence length="295" mass="34368">MIPRVFRTDVVQWSKRDGRVLQAVQHLPYTAEYLRTLAISQVDLLNDSQNIDFCYYAHLHSSPAGITFRGCIVTLSATCPVMVFLMRYVSSVAMFPVNVYILDNLRKIDTTLKDELEVQILMKYVDCSIYIISIFLCLCCSWILFATMYVFAPITLDLLLPLNESRRRYFSYLSMFSHDQIEYVDIVYVNILFVYTIGLLCLAGTELMLVVFAHWMCGMFDVTSYRLRKTIADLSSSRQVEPNFRDFRHVVDCHRNTIQLVPSSIMSIRWYISKLIPLYFPCTSYQRLLWNSFAG</sequence>
<protein>
    <submittedName>
        <fullName evidence="3">Uncharacterized protein LOC117214650</fullName>
    </submittedName>
</protein>
<dbReference type="GeneID" id="117214650"/>
<evidence type="ECO:0000313" key="3">
    <source>
        <dbReference type="RefSeq" id="XP_033316744.1"/>
    </source>
</evidence>
<keyword evidence="1" id="KW-1133">Transmembrane helix</keyword>
<feature type="transmembrane region" description="Helical" evidence="1">
    <location>
        <begin position="129"/>
        <end position="152"/>
    </location>
</feature>
<dbReference type="AlphaFoldDB" id="A0A6P8N8M7"/>
<evidence type="ECO:0000256" key="1">
    <source>
        <dbReference type="SAM" id="Phobius"/>
    </source>
</evidence>
<keyword evidence="1" id="KW-0472">Membrane</keyword>
<dbReference type="KEGG" id="bbif:117214650"/>
<gene>
    <name evidence="3" type="primary">LOC117214650</name>
</gene>
<dbReference type="RefSeq" id="XP_033316744.1">
    <property type="nucleotide sequence ID" value="XM_033460853.1"/>
</dbReference>
<reference evidence="3" key="1">
    <citation type="submission" date="2025-08" db="UniProtKB">
        <authorList>
            <consortium name="RefSeq"/>
        </authorList>
    </citation>
    <scope>IDENTIFICATION</scope>
    <source>
        <tissue evidence="3">Muscle</tissue>
    </source>
</reference>
<feature type="transmembrane region" description="Helical" evidence="1">
    <location>
        <begin position="192"/>
        <end position="217"/>
    </location>
</feature>
<organism evidence="2 3">
    <name type="scientific">Bombus bifarius</name>
    <dbReference type="NCBI Taxonomy" id="103933"/>
    <lineage>
        <taxon>Eukaryota</taxon>
        <taxon>Metazoa</taxon>
        <taxon>Ecdysozoa</taxon>
        <taxon>Arthropoda</taxon>
        <taxon>Hexapoda</taxon>
        <taxon>Insecta</taxon>
        <taxon>Pterygota</taxon>
        <taxon>Neoptera</taxon>
        <taxon>Endopterygota</taxon>
        <taxon>Hymenoptera</taxon>
        <taxon>Apocrita</taxon>
        <taxon>Aculeata</taxon>
        <taxon>Apoidea</taxon>
        <taxon>Anthophila</taxon>
        <taxon>Apidae</taxon>
        <taxon>Bombus</taxon>
        <taxon>Pyrobombus</taxon>
    </lineage>
</organism>
<name>A0A6P8N8M7_9HYME</name>
<accession>A0A6P8N8M7</accession>
<evidence type="ECO:0000313" key="2">
    <source>
        <dbReference type="Proteomes" id="UP000515164"/>
    </source>
</evidence>
<dbReference type="Proteomes" id="UP000515164">
    <property type="component" value="Unplaced"/>
</dbReference>
<keyword evidence="1" id="KW-0812">Transmembrane</keyword>
<keyword evidence="2" id="KW-1185">Reference proteome</keyword>